<name>A0AC34GL44_9BILA</name>
<sequence>MRRPLGIDEESFRRVCIRKSSRLDRISLNYHHDHRVSRDLSRKIAANPAAESTEFETPQVKKAFQNICFIAELMKKKDRDEKVN</sequence>
<reference evidence="2" key="1">
    <citation type="submission" date="2022-11" db="UniProtKB">
        <authorList>
            <consortium name="WormBaseParasite"/>
        </authorList>
    </citation>
    <scope>IDENTIFICATION</scope>
</reference>
<accession>A0AC34GL44</accession>
<dbReference type="WBParaSite" id="ES5_v2.g30301.t1">
    <property type="protein sequence ID" value="ES5_v2.g30301.t1"/>
    <property type="gene ID" value="ES5_v2.g30301"/>
</dbReference>
<proteinExistence type="predicted"/>
<protein>
    <submittedName>
        <fullName evidence="2">Uncharacterized protein</fullName>
    </submittedName>
</protein>
<evidence type="ECO:0000313" key="2">
    <source>
        <dbReference type="WBParaSite" id="ES5_v2.g30301.t1"/>
    </source>
</evidence>
<evidence type="ECO:0000313" key="1">
    <source>
        <dbReference type="Proteomes" id="UP000887579"/>
    </source>
</evidence>
<organism evidence="1 2">
    <name type="scientific">Panagrolaimus sp. ES5</name>
    <dbReference type="NCBI Taxonomy" id="591445"/>
    <lineage>
        <taxon>Eukaryota</taxon>
        <taxon>Metazoa</taxon>
        <taxon>Ecdysozoa</taxon>
        <taxon>Nematoda</taxon>
        <taxon>Chromadorea</taxon>
        <taxon>Rhabditida</taxon>
        <taxon>Tylenchina</taxon>
        <taxon>Panagrolaimomorpha</taxon>
        <taxon>Panagrolaimoidea</taxon>
        <taxon>Panagrolaimidae</taxon>
        <taxon>Panagrolaimus</taxon>
    </lineage>
</organism>
<dbReference type="Proteomes" id="UP000887579">
    <property type="component" value="Unplaced"/>
</dbReference>